<evidence type="ECO:0000256" key="1">
    <source>
        <dbReference type="ARBA" id="ARBA00004377"/>
    </source>
</evidence>
<dbReference type="Gene3D" id="2.40.50.100">
    <property type="match status" value="1"/>
</dbReference>
<keyword evidence="6" id="KW-0812">Transmembrane</keyword>
<name>A0ABW5DVQ1_9PROT</name>
<keyword evidence="4 9" id="KW-1003">Cell membrane</keyword>
<dbReference type="PRINTS" id="PR01490">
    <property type="entry name" value="RTXTOXIND"/>
</dbReference>
<dbReference type="RefSeq" id="WP_379878083.1">
    <property type="nucleotide sequence ID" value="NZ_JBHUIP010000014.1"/>
</dbReference>
<keyword evidence="7" id="KW-1133">Transmembrane helix</keyword>
<dbReference type="PANTHER" id="PTHR30386:SF26">
    <property type="entry name" value="TRANSPORT PROTEIN COMB"/>
    <property type="match status" value="1"/>
</dbReference>
<evidence type="ECO:0000259" key="12">
    <source>
        <dbReference type="Pfam" id="PF26002"/>
    </source>
</evidence>
<keyword evidence="3 9" id="KW-0813">Transport</keyword>
<dbReference type="PANTHER" id="PTHR30386">
    <property type="entry name" value="MEMBRANE FUSION SUBUNIT OF EMRAB-TOLC MULTIDRUG EFFLUX PUMP"/>
    <property type="match status" value="1"/>
</dbReference>
<evidence type="ECO:0000259" key="11">
    <source>
        <dbReference type="Pfam" id="PF25994"/>
    </source>
</evidence>
<evidence type="ECO:0000256" key="2">
    <source>
        <dbReference type="ARBA" id="ARBA00009477"/>
    </source>
</evidence>
<dbReference type="Pfam" id="PF26002">
    <property type="entry name" value="Beta-barrel_AprE"/>
    <property type="match status" value="1"/>
</dbReference>
<keyword evidence="5 9" id="KW-0997">Cell inner membrane</keyword>
<feature type="domain" description="AprE-like beta-barrel" evidence="12">
    <location>
        <begin position="342"/>
        <end position="431"/>
    </location>
</feature>
<dbReference type="SUPFAM" id="SSF111369">
    <property type="entry name" value="HlyD-like secretion proteins"/>
    <property type="match status" value="1"/>
</dbReference>
<evidence type="ECO:0000256" key="4">
    <source>
        <dbReference type="ARBA" id="ARBA00022475"/>
    </source>
</evidence>
<keyword evidence="8" id="KW-0472">Membrane</keyword>
<organism evidence="13 14">
    <name type="scientific">Lacibacterium aquatile</name>
    <dbReference type="NCBI Taxonomy" id="1168082"/>
    <lineage>
        <taxon>Bacteria</taxon>
        <taxon>Pseudomonadati</taxon>
        <taxon>Pseudomonadota</taxon>
        <taxon>Alphaproteobacteria</taxon>
        <taxon>Rhodospirillales</taxon>
        <taxon>Rhodospirillaceae</taxon>
    </lineage>
</organism>
<dbReference type="InterPro" id="IPR058781">
    <property type="entry name" value="HH_AprE-like"/>
</dbReference>
<dbReference type="PROSITE" id="PS00543">
    <property type="entry name" value="HLYD_FAMILY"/>
    <property type="match status" value="1"/>
</dbReference>
<dbReference type="EMBL" id="JBHUIP010000014">
    <property type="protein sequence ID" value="MFD2264935.1"/>
    <property type="molecule type" value="Genomic_DNA"/>
</dbReference>
<feature type="coiled-coil region" evidence="10">
    <location>
        <begin position="237"/>
        <end position="300"/>
    </location>
</feature>
<dbReference type="NCBIfam" id="TIGR01843">
    <property type="entry name" value="type_I_hlyD"/>
    <property type="match status" value="1"/>
</dbReference>
<dbReference type="InterPro" id="IPR010129">
    <property type="entry name" value="T1SS_HlyD"/>
</dbReference>
<proteinExistence type="inferred from homology"/>
<dbReference type="Proteomes" id="UP001597295">
    <property type="component" value="Unassembled WGS sequence"/>
</dbReference>
<protein>
    <recommendedName>
        <fullName evidence="9">Membrane fusion protein (MFP) family protein</fullName>
    </recommendedName>
</protein>
<reference evidence="14" key="1">
    <citation type="journal article" date="2019" name="Int. J. Syst. Evol. Microbiol.">
        <title>The Global Catalogue of Microorganisms (GCM) 10K type strain sequencing project: providing services to taxonomists for standard genome sequencing and annotation.</title>
        <authorList>
            <consortium name="The Broad Institute Genomics Platform"/>
            <consortium name="The Broad Institute Genome Sequencing Center for Infectious Disease"/>
            <person name="Wu L."/>
            <person name="Ma J."/>
        </authorList>
    </citation>
    <scope>NUCLEOTIDE SEQUENCE [LARGE SCALE GENOMIC DNA]</scope>
    <source>
        <strain evidence="14">CGMCC 1.19062</strain>
    </source>
</reference>
<gene>
    <name evidence="13" type="ORF">ACFSM5_18660</name>
</gene>
<evidence type="ECO:0000256" key="5">
    <source>
        <dbReference type="ARBA" id="ARBA00022519"/>
    </source>
</evidence>
<accession>A0ABW5DVQ1</accession>
<comment type="caution">
    <text evidence="13">The sequence shown here is derived from an EMBL/GenBank/DDBJ whole genome shotgun (WGS) entry which is preliminary data.</text>
</comment>
<evidence type="ECO:0000256" key="10">
    <source>
        <dbReference type="SAM" id="Coils"/>
    </source>
</evidence>
<dbReference type="InterPro" id="IPR006144">
    <property type="entry name" value="Secretion_HlyD_CS"/>
</dbReference>
<evidence type="ECO:0000313" key="14">
    <source>
        <dbReference type="Proteomes" id="UP001597295"/>
    </source>
</evidence>
<sequence length="454" mass="49655">MTTASLEQPTPPAPSPVIAVQRKRRSLAAGAGDDDRIATGLVHAGVLLSLVTVVGFFAWASVAPVNEVATTTGEVVPAGQVQTVQHLEGGIIAELFVREGELVDAGQPIVRFDSASAEAERARLMARLTALRVQVERQRAFAEGDAPRWAVFAEVEPAIIFDQQRLYNAQMDAKRTQIAVIEQQIASKTAEIASMRQTRETLLTQISLLNEEKSIREDLFRRELNSRLTLLSARLQLNSAETEVKRLNTGMESAGQEIQELKNRIVDTEAQLRKEALDRLNQASSEIVEVQKTLAGLDDRVQRLTVLSPVRGLVQQIPVKTPGGVIAPAGMVAQVVPVDDELIVEAKVSARDIGFVQAGQVARVKIGAYDFTRFGIVEGHVLSISATTFLDEQKNPYYKAKIKVLHPYVGDDPTKRPLLPGMTAQADIATGQKTVLQYILKPIYATIDSAFRER</sequence>
<evidence type="ECO:0000256" key="8">
    <source>
        <dbReference type="ARBA" id="ARBA00023136"/>
    </source>
</evidence>
<keyword evidence="14" id="KW-1185">Reference proteome</keyword>
<comment type="similarity">
    <text evidence="2 9">Belongs to the membrane fusion protein (MFP) (TC 8.A.1) family.</text>
</comment>
<evidence type="ECO:0000256" key="3">
    <source>
        <dbReference type="ARBA" id="ARBA00022448"/>
    </source>
</evidence>
<dbReference type="Pfam" id="PF25994">
    <property type="entry name" value="HH_AprE"/>
    <property type="match status" value="1"/>
</dbReference>
<feature type="coiled-coil region" evidence="10">
    <location>
        <begin position="178"/>
        <end position="212"/>
    </location>
</feature>
<keyword evidence="10" id="KW-0175">Coiled coil</keyword>
<comment type="subcellular location">
    <subcellularLocation>
        <location evidence="1 9">Cell inner membrane</location>
        <topology evidence="1 9">Single-pass membrane protein</topology>
    </subcellularLocation>
</comment>
<evidence type="ECO:0000256" key="9">
    <source>
        <dbReference type="RuleBase" id="RU365093"/>
    </source>
</evidence>
<feature type="domain" description="AprE-like long alpha-helical hairpin" evidence="11">
    <location>
        <begin position="117"/>
        <end position="300"/>
    </location>
</feature>
<dbReference type="Gene3D" id="2.40.30.170">
    <property type="match status" value="1"/>
</dbReference>
<dbReference type="InterPro" id="IPR058982">
    <property type="entry name" value="Beta-barrel_AprE"/>
</dbReference>
<dbReference type="InterPro" id="IPR050739">
    <property type="entry name" value="MFP"/>
</dbReference>
<evidence type="ECO:0000256" key="6">
    <source>
        <dbReference type="ARBA" id="ARBA00022692"/>
    </source>
</evidence>
<evidence type="ECO:0000256" key="7">
    <source>
        <dbReference type="ARBA" id="ARBA00022989"/>
    </source>
</evidence>
<evidence type="ECO:0000313" key="13">
    <source>
        <dbReference type="EMBL" id="MFD2264935.1"/>
    </source>
</evidence>